<dbReference type="InterPro" id="IPR003676">
    <property type="entry name" value="SAUR_fam"/>
</dbReference>
<dbReference type="Proteomes" id="UP000595140">
    <property type="component" value="Unassembled WGS sequence"/>
</dbReference>
<accession>A0A484NM31</accession>
<evidence type="ECO:0008006" key="4">
    <source>
        <dbReference type="Google" id="ProtNLM"/>
    </source>
</evidence>
<keyword evidence="3" id="KW-1185">Reference proteome</keyword>
<dbReference type="EMBL" id="OOIL02006793">
    <property type="protein sequence ID" value="VFR02221.1"/>
    <property type="molecule type" value="Genomic_DNA"/>
</dbReference>
<comment type="similarity">
    <text evidence="1">Belongs to the ARG7 family.</text>
</comment>
<name>A0A484NM31_9ASTE</name>
<dbReference type="Pfam" id="PF02519">
    <property type="entry name" value="Auxin_inducible"/>
    <property type="match status" value="1"/>
</dbReference>
<dbReference type="OrthoDB" id="1026046at2759"/>
<dbReference type="AlphaFoldDB" id="A0A484NM31"/>
<dbReference type="GO" id="GO:0009733">
    <property type="term" value="P:response to auxin"/>
    <property type="evidence" value="ECO:0007669"/>
    <property type="project" value="InterPro"/>
</dbReference>
<evidence type="ECO:0000256" key="1">
    <source>
        <dbReference type="ARBA" id="ARBA00006974"/>
    </source>
</evidence>
<reference evidence="2 3" key="1">
    <citation type="submission" date="2018-04" db="EMBL/GenBank/DDBJ databases">
        <authorList>
            <person name="Vogel A."/>
        </authorList>
    </citation>
    <scope>NUCLEOTIDE SEQUENCE [LARGE SCALE GENOMIC DNA]</scope>
</reference>
<sequence length="119" mass="13243">MEKPAGAGLCSSGRRFLRNAARSLKRRRWWYVRVGQEPEKEGVPAGHLAVYVGEAEGATCRAVVPVVYFNHPLFASLLKQAETVYGFDQPGGIRIPCRVSEFESVKSRIAADDGRHRRS</sequence>
<organism evidence="2 3">
    <name type="scientific">Cuscuta campestris</name>
    <dbReference type="NCBI Taxonomy" id="132261"/>
    <lineage>
        <taxon>Eukaryota</taxon>
        <taxon>Viridiplantae</taxon>
        <taxon>Streptophyta</taxon>
        <taxon>Embryophyta</taxon>
        <taxon>Tracheophyta</taxon>
        <taxon>Spermatophyta</taxon>
        <taxon>Magnoliopsida</taxon>
        <taxon>eudicotyledons</taxon>
        <taxon>Gunneridae</taxon>
        <taxon>Pentapetalae</taxon>
        <taxon>asterids</taxon>
        <taxon>lamiids</taxon>
        <taxon>Solanales</taxon>
        <taxon>Convolvulaceae</taxon>
        <taxon>Cuscuteae</taxon>
        <taxon>Cuscuta</taxon>
        <taxon>Cuscuta subgen. Grammica</taxon>
        <taxon>Cuscuta sect. Cleistogrammica</taxon>
    </lineage>
</organism>
<evidence type="ECO:0000313" key="2">
    <source>
        <dbReference type="EMBL" id="VFR02221.1"/>
    </source>
</evidence>
<dbReference type="PANTHER" id="PTHR31374:SF201">
    <property type="entry name" value="SAUR-LIKE AUXIN-RESPONSIVE PROTEIN FAMILY"/>
    <property type="match status" value="1"/>
</dbReference>
<evidence type="ECO:0000313" key="3">
    <source>
        <dbReference type="Proteomes" id="UP000595140"/>
    </source>
</evidence>
<gene>
    <name evidence="2" type="ORF">CCAM_LOCUS43996</name>
</gene>
<proteinExistence type="inferred from homology"/>
<protein>
    <recommendedName>
        <fullName evidence="4">Auxin-responsive protein</fullName>
    </recommendedName>
</protein>
<dbReference type="PANTHER" id="PTHR31374">
    <property type="entry name" value="AUXIN-INDUCED PROTEIN-LIKE-RELATED"/>
    <property type="match status" value="1"/>
</dbReference>